<protein>
    <recommendedName>
        <fullName evidence="2">histidine kinase</fullName>
        <ecNumber evidence="2">2.7.13.3</ecNumber>
    </recommendedName>
</protein>
<evidence type="ECO:0000259" key="5">
    <source>
        <dbReference type="PROSITE" id="PS50109"/>
    </source>
</evidence>
<dbReference type="PROSITE" id="PS50110">
    <property type="entry name" value="RESPONSE_REGULATORY"/>
    <property type="match status" value="2"/>
</dbReference>
<dbReference type="PROSITE" id="PS50109">
    <property type="entry name" value="HIS_KIN"/>
    <property type="match status" value="1"/>
</dbReference>
<dbReference type="AlphaFoldDB" id="A0A7D5ZEP5"/>
<feature type="domain" description="Histidine kinase" evidence="5">
    <location>
        <begin position="302"/>
        <end position="513"/>
    </location>
</feature>
<gene>
    <name evidence="7" type="ORF">HZU75_02120</name>
</gene>
<dbReference type="PANTHER" id="PTHR43547">
    <property type="entry name" value="TWO-COMPONENT HISTIDINE KINASE"/>
    <property type="match status" value="1"/>
</dbReference>
<dbReference type="SMART" id="SM00448">
    <property type="entry name" value="REC"/>
    <property type="match status" value="2"/>
</dbReference>
<dbReference type="Pfam" id="PF00072">
    <property type="entry name" value="Response_reg"/>
    <property type="match status" value="2"/>
</dbReference>
<organism evidence="7 8">
    <name type="scientific">Chitinibacter fontanus</name>
    <dbReference type="NCBI Taxonomy" id="1737446"/>
    <lineage>
        <taxon>Bacteria</taxon>
        <taxon>Pseudomonadati</taxon>
        <taxon>Pseudomonadota</taxon>
        <taxon>Betaproteobacteria</taxon>
        <taxon>Neisseriales</taxon>
        <taxon>Chitinibacteraceae</taxon>
        <taxon>Chitinibacter</taxon>
    </lineage>
</organism>
<evidence type="ECO:0000256" key="4">
    <source>
        <dbReference type="PROSITE-ProRule" id="PRU00169"/>
    </source>
</evidence>
<evidence type="ECO:0000256" key="1">
    <source>
        <dbReference type="ARBA" id="ARBA00000085"/>
    </source>
</evidence>
<dbReference type="Pfam" id="PF02518">
    <property type="entry name" value="HATPase_c"/>
    <property type="match status" value="1"/>
</dbReference>
<dbReference type="RefSeq" id="WP_180307569.1">
    <property type="nucleotide sequence ID" value="NZ_CP058952.1"/>
</dbReference>
<dbReference type="Pfam" id="PF00512">
    <property type="entry name" value="HisKA"/>
    <property type="match status" value="1"/>
</dbReference>
<dbReference type="GO" id="GO:0000155">
    <property type="term" value="F:phosphorelay sensor kinase activity"/>
    <property type="evidence" value="ECO:0007669"/>
    <property type="project" value="InterPro"/>
</dbReference>
<dbReference type="EC" id="2.7.13.3" evidence="2"/>
<name>A0A7D5ZEP5_9NEIS</name>
<keyword evidence="3 4" id="KW-0597">Phosphoprotein</keyword>
<dbReference type="Gene3D" id="1.10.287.130">
    <property type="match status" value="1"/>
</dbReference>
<dbReference type="Proteomes" id="UP000510822">
    <property type="component" value="Chromosome"/>
</dbReference>
<accession>A0A7D5ZEP5</accession>
<keyword evidence="8" id="KW-1185">Reference proteome</keyword>
<dbReference type="Gene3D" id="3.30.565.10">
    <property type="entry name" value="Histidine kinase-like ATPase, C-terminal domain"/>
    <property type="match status" value="1"/>
</dbReference>
<dbReference type="InterPro" id="IPR001789">
    <property type="entry name" value="Sig_transdc_resp-reg_receiver"/>
</dbReference>
<dbReference type="Gene3D" id="3.40.50.2300">
    <property type="match status" value="2"/>
</dbReference>
<dbReference type="PANTHER" id="PTHR43547:SF2">
    <property type="entry name" value="HYBRID SIGNAL TRANSDUCTION HISTIDINE KINASE C"/>
    <property type="match status" value="1"/>
</dbReference>
<proteinExistence type="predicted"/>
<dbReference type="SUPFAM" id="SSF55874">
    <property type="entry name" value="ATPase domain of HSP90 chaperone/DNA topoisomerase II/histidine kinase"/>
    <property type="match status" value="1"/>
</dbReference>
<dbReference type="SMART" id="SM00387">
    <property type="entry name" value="HATPase_c"/>
    <property type="match status" value="1"/>
</dbReference>
<dbReference type="SUPFAM" id="SSF47384">
    <property type="entry name" value="Homodimeric domain of signal transducing histidine kinase"/>
    <property type="match status" value="1"/>
</dbReference>
<feature type="modified residue" description="4-aspartylphosphate" evidence="4">
    <location>
        <position position="206"/>
    </location>
</feature>
<dbReference type="SMART" id="SM00388">
    <property type="entry name" value="HisKA"/>
    <property type="match status" value="1"/>
</dbReference>
<dbReference type="CDD" id="cd19920">
    <property type="entry name" value="REC_PA4781-like"/>
    <property type="match status" value="1"/>
</dbReference>
<evidence type="ECO:0000259" key="6">
    <source>
        <dbReference type="PROSITE" id="PS50110"/>
    </source>
</evidence>
<dbReference type="InterPro" id="IPR005467">
    <property type="entry name" value="His_kinase_dom"/>
</dbReference>
<feature type="domain" description="Response regulatory" evidence="6">
    <location>
        <begin position="8"/>
        <end position="125"/>
    </location>
</feature>
<dbReference type="CDD" id="cd00082">
    <property type="entry name" value="HisKA"/>
    <property type="match status" value="1"/>
</dbReference>
<evidence type="ECO:0000256" key="3">
    <source>
        <dbReference type="ARBA" id="ARBA00022553"/>
    </source>
</evidence>
<dbReference type="InterPro" id="IPR011006">
    <property type="entry name" value="CheY-like_superfamily"/>
</dbReference>
<reference evidence="7 8" key="1">
    <citation type="journal article" date="2016" name="Int. J. Syst. Evol. Microbiol.">
        <title>Chitinibacter fontanus sp. nov., isolated from a spring.</title>
        <authorList>
            <person name="Sheu S.Y."/>
            <person name="Li Y.S."/>
            <person name="Young C.C."/>
            <person name="Chen W.M."/>
        </authorList>
    </citation>
    <scope>NUCLEOTIDE SEQUENCE [LARGE SCALE GENOMIC DNA]</scope>
    <source>
        <strain evidence="7 8">STM-7</strain>
    </source>
</reference>
<comment type="catalytic activity">
    <reaction evidence="1">
        <text>ATP + protein L-histidine = ADP + protein N-phospho-L-histidine.</text>
        <dbReference type="EC" id="2.7.13.3"/>
    </reaction>
</comment>
<dbReference type="InterPro" id="IPR003661">
    <property type="entry name" value="HisK_dim/P_dom"/>
</dbReference>
<dbReference type="InterPro" id="IPR003594">
    <property type="entry name" value="HATPase_dom"/>
</dbReference>
<dbReference type="KEGG" id="cfon:HZU75_02120"/>
<evidence type="ECO:0000313" key="7">
    <source>
        <dbReference type="EMBL" id="QLI80429.1"/>
    </source>
</evidence>
<dbReference type="InterPro" id="IPR036097">
    <property type="entry name" value="HisK_dim/P_sf"/>
</dbReference>
<feature type="domain" description="Response regulatory" evidence="6">
    <location>
        <begin position="157"/>
        <end position="273"/>
    </location>
</feature>
<dbReference type="InterPro" id="IPR036890">
    <property type="entry name" value="HATPase_C_sf"/>
</dbReference>
<evidence type="ECO:0000313" key="8">
    <source>
        <dbReference type="Proteomes" id="UP000510822"/>
    </source>
</evidence>
<dbReference type="SUPFAM" id="SSF52172">
    <property type="entry name" value="CheY-like"/>
    <property type="match status" value="2"/>
</dbReference>
<dbReference type="EMBL" id="CP058952">
    <property type="protein sequence ID" value="QLI80429.1"/>
    <property type="molecule type" value="Genomic_DNA"/>
</dbReference>
<sequence length="516" mass="56963">MMQFRKEAILIVDDQTTFRQALKSILSELGFTGIEQASSGREALVIMKKQAIDCVISDWNMPGMDGLELLQWVRTNPGTETIPFMLLTANASRSSIDAALTHGVNDYLIKPFTMQRFTQRILRLLQGKGVVAPRPSPKLSQPVLGLTNLDQEERKSSVLIVDDAKDNIEIAASILEDDYQIQVALSGQKALEIVHGKQVPDLILLDVMMPEMDGYEVCRRLKADELTQNIPVIFMTSKDQPDDVAQGLELGAVDYVVKPVHPTILRARVRSHLRLFKAMRHLNNQSQSLAENARLREEVENINKHDLKNPLSAVLQATERLLVDPDMSDKQKEITQLAADAAHAALEQIDRTLDLLRMETGSYLLEPVIFDLGAMLLRIGKETQLAFSDAVEIKQTNDGQANYMAWGDEGLSNSILSNLLRNAAEAAPSGSQILCHLSLANEQLSITIHNQGAVPVAIRAHFFDKYVTAGKANGTGVGTYTSKLYAEAQNGSLQMQTDDEVGTTLTLTLPVCKQVN</sequence>
<evidence type="ECO:0000256" key="2">
    <source>
        <dbReference type="ARBA" id="ARBA00012438"/>
    </source>
</evidence>
<feature type="modified residue" description="4-aspartylphosphate" evidence="4">
    <location>
        <position position="58"/>
    </location>
</feature>